<comment type="cofactor">
    <cofactor evidence="10">
        <name>[4Fe-4S] cluster</name>
        <dbReference type="ChEBI" id="CHEBI:49883"/>
    </cofactor>
    <text evidence="10">Binds 1 [4Fe-4S] cluster.</text>
</comment>
<evidence type="ECO:0000313" key="13">
    <source>
        <dbReference type="EMBL" id="QSR86322.1"/>
    </source>
</evidence>
<keyword evidence="2 10" id="KW-0004">4Fe-4S</keyword>
<dbReference type="InterPro" id="IPR005759">
    <property type="entry name" value="Nth"/>
</dbReference>
<evidence type="ECO:0000313" key="14">
    <source>
        <dbReference type="Proteomes" id="UP000663088"/>
    </source>
</evidence>
<feature type="binding site" evidence="10">
    <location>
        <position position="225"/>
    </location>
    <ligand>
        <name>[4Fe-4S] cluster</name>
        <dbReference type="ChEBI" id="CHEBI:49883"/>
    </ligand>
</feature>
<name>A0ABX7PTU1_9BACT</name>
<evidence type="ECO:0000256" key="4">
    <source>
        <dbReference type="ARBA" id="ARBA00022763"/>
    </source>
</evidence>
<dbReference type="SUPFAM" id="SSF48150">
    <property type="entry name" value="DNA-glycosylase"/>
    <property type="match status" value="1"/>
</dbReference>
<comment type="similarity">
    <text evidence="1 10">Belongs to the Nth/MutY family.</text>
</comment>
<dbReference type="InterPro" id="IPR003265">
    <property type="entry name" value="HhH-GPD_domain"/>
</dbReference>
<dbReference type="PANTHER" id="PTHR10359">
    <property type="entry name" value="A/G-SPECIFIC ADENINE GLYCOSYLASE/ENDONUCLEASE III"/>
    <property type="match status" value="1"/>
</dbReference>
<keyword evidence="13" id="KW-0540">Nuclease</keyword>
<proteinExistence type="inferred from homology"/>
<evidence type="ECO:0000256" key="2">
    <source>
        <dbReference type="ARBA" id="ARBA00022485"/>
    </source>
</evidence>
<evidence type="ECO:0000256" key="5">
    <source>
        <dbReference type="ARBA" id="ARBA00022801"/>
    </source>
</evidence>
<keyword evidence="10" id="KW-0238">DNA-binding</keyword>
<dbReference type="InterPro" id="IPR004036">
    <property type="entry name" value="Endonuclease-III-like_CS2"/>
</dbReference>
<reference evidence="13 14" key="1">
    <citation type="submission" date="2020-12" db="EMBL/GenBank/DDBJ databases">
        <authorList>
            <person name="Awala S.I."/>
            <person name="Gwak J.-H."/>
            <person name="Kim S.-J."/>
            <person name="Rhee S.-K."/>
        </authorList>
    </citation>
    <scope>NUCLEOTIDE SEQUENCE [LARGE SCALE GENOMIC DNA]</scope>
    <source>
        <strain evidence="13 14">IT5</strain>
    </source>
</reference>
<keyword evidence="6 10" id="KW-0408">Iron</keyword>
<protein>
    <recommendedName>
        <fullName evidence="10">Endonuclease III</fullName>
        <ecNumber evidence="10">4.2.99.18</ecNumber>
    </recommendedName>
    <alternativeName>
        <fullName evidence="10">DNA-(apurinic or apyrimidinic site) lyase</fullName>
    </alternativeName>
</protein>
<evidence type="ECO:0000256" key="7">
    <source>
        <dbReference type="ARBA" id="ARBA00023014"/>
    </source>
</evidence>
<dbReference type="InterPro" id="IPR023170">
    <property type="entry name" value="HhH_base_excis_C"/>
</dbReference>
<organism evidence="13 14">
    <name type="scientific">Candidatus Methylacidiphilum infernorum</name>
    <dbReference type="NCBI Taxonomy" id="511746"/>
    <lineage>
        <taxon>Bacteria</taxon>
        <taxon>Pseudomonadati</taxon>
        <taxon>Verrucomicrobiota</taxon>
        <taxon>Methylacidiphilae</taxon>
        <taxon>Methylacidiphilales</taxon>
        <taxon>Methylacidiphilaceae</taxon>
        <taxon>Methylacidiphilum (ex Ratnadevi et al. 2023)</taxon>
    </lineage>
</organism>
<dbReference type="EC" id="4.2.99.18" evidence="10"/>
<keyword evidence="10" id="KW-0456">Lyase</keyword>
<dbReference type="GO" id="GO:0004519">
    <property type="term" value="F:endonuclease activity"/>
    <property type="evidence" value="ECO:0007669"/>
    <property type="project" value="UniProtKB-KW"/>
</dbReference>
<comment type="function">
    <text evidence="10">DNA repair enzyme that has both DNA N-glycosylase activity and AP-lyase activity. The DNA N-glycosylase activity releases various damaged pyrimidines from DNA by cleaving the N-glycosidic bond, leaving an AP (apurinic/apyrimidinic) site. The AP-lyase activity cleaves the phosphodiester bond 3' to the AP site by a beta-elimination, leaving a 3'-terminal unsaturated sugar and a product with a terminal 5'-phosphate.</text>
</comment>
<evidence type="ECO:0000256" key="3">
    <source>
        <dbReference type="ARBA" id="ARBA00022723"/>
    </source>
</evidence>
<evidence type="ECO:0000259" key="12">
    <source>
        <dbReference type="SMART" id="SM00478"/>
    </source>
</evidence>
<dbReference type="RefSeq" id="WP_206845341.1">
    <property type="nucleotide sequence ID" value="NZ_CP065956.1"/>
</dbReference>
<sequence>MKKKQKTSNEASSPACGPTSLDEKERIAKILAILEKTYPNSKPALFFRNPLELLIATILSARCTDEQVNLVTAKLFEKYKTAEDYASAPIEDLERMIHSLGFYKTKARNIKNTCRLIATKFNGQVPPQMDKLVELPGVGRKTANVVLGNAYGINEGIVVDTHVSRVAYRLGLTKEKQPEKIELDLMRCIPQESWTTFSNQLIWHGRKRCKARNPDCLHCELNLLCPKIGVNK</sequence>
<dbReference type="Gene3D" id="1.10.1670.10">
    <property type="entry name" value="Helix-hairpin-Helix base-excision DNA repair enzymes (C-terminal)"/>
    <property type="match status" value="1"/>
</dbReference>
<dbReference type="SMART" id="SM00478">
    <property type="entry name" value="ENDO3c"/>
    <property type="match status" value="1"/>
</dbReference>
<dbReference type="Gene3D" id="1.10.340.30">
    <property type="entry name" value="Hypothetical protein, domain 2"/>
    <property type="match status" value="1"/>
</dbReference>
<feature type="domain" description="HhH-GPD" evidence="12">
    <location>
        <begin position="59"/>
        <end position="207"/>
    </location>
</feature>
<dbReference type="Proteomes" id="UP000663088">
    <property type="component" value="Chromosome"/>
</dbReference>
<evidence type="ECO:0000256" key="9">
    <source>
        <dbReference type="ARBA" id="ARBA00023295"/>
    </source>
</evidence>
<evidence type="ECO:0000256" key="8">
    <source>
        <dbReference type="ARBA" id="ARBA00023204"/>
    </source>
</evidence>
<dbReference type="Pfam" id="PF00633">
    <property type="entry name" value="HHH"/>
    <property type="match status" value="1"/>
</dbReference>
<evidence type="ECO:0000256" key="11">
    <source>
        <dbReference type="SAM" id="MobiDB-lite"/>
    </source>
</evidence>
<dbReference type="EMBL" id="CP065956">
    <property type="protein sequence ID" value="QSR86322.1"/>
    <property type="molecule type" value="Genomic_DNA"/>
</dbReference>
<feature type="binding site" evidence="10">
    <location>
        <position position="209"/>
    </location>
    <ligand>
        <name>[4Fe-4S] cluster</name>
        <dbReference type="ChEBI" id="CHEBI:49883"/>
    </ligand>
</feature>
<dbReference type="PIRSF" id="PIRSF001435">
    <property type="entry name" value="Nth"/>
    <property type="match status" value="1"/>
</dbReference>
<evidence type="ECO:0000256" key="6">
    <source>
        <dbReference type="ARBA" id="ARBA00023004"/>
    </source>
</evidence>
<dbReference type="Pfam" id="PF00730">
    <property type="entry name" value="HhH-GPD"/>
    <property type="match status" value="1"/>
</dbReference>
<keyword evidence="8 10" id="KW-0234">DNA repair</keyword>
<keyword evidence="14" id="KW-1185">Reference proteome</keyword>
<keyword evidence="13" id="KW-0255">Endonuclease</keyword>
<dbReference type="NCBIfam" id="TIGR01083">
    <property type="entry name" value="nth"/>
    <property type="match status" value="1"/>
</dbReference>
<keyword evidence="9 10" id="KW-0326">Glycosidase</keyword>
<feature type="region of interest" description="Disordered" evidence="11">
    <location>
        <begin position="1"/>
        <end position="20"/>
    </location>
</feature>
<feature type="binding site" evidence="10">
    <location>
        <position position="219"/>
    </location>
    <ligand>
        <name>[4Fe-4S] cluster</name>
        <dbReference type="ChEBI" id="CHEBI:49883"/>
    </ligand>
</feature>
<gene>
    <name evidence="10 13" type="primary">nth</name>
    <name evidence="13" type="ORF">EM20IM_07405</name>
</gene>
<comment type="catalytic activity">
    <reaction evidence="10">
        <text>2'-deoxyribonucleotide-(2'-deoxyribose 5'-phosphate)-2'-deoxyribonucleotide-DNA = a 3'-end 2'-deoxyribonucleotide-(2,3-dehydro-2,3-deoxyribose 5'-phosphate)-DNA + a 5'-end 5'-phospho-2'-deoxyribonucleoside-DNA + H(+)</text>
        <dbReference type="Rhea" id="RHEA:66592"/>
        <dbReference type="Rhea" id="RHEA-COMP:13180"/>
        <dbReference type="Rhea" id="RHEA-COMP:16897"/>
        <dbReference type="Rhea" id="RHEA-COMP:17067"/>
        <dbReference type="ChEBI" id="CHEBI:15378"/>
        <dbReference type="ChEBI" id="CHEBI:136412"/>
        <dbReference type="ChEBI" id="CHEBI:157695"/>
        <dbReference type="ChEBI" id="CHEBI:167181"/>
        <dbReference type="EC" id="4.2.99.18"/>
    </reaction>
</comment>
<dbReference type="HAMAP" id="MF_00942">
    <property type="entry name" value="Nth"/>
    <property type="match status" value="1"/>
</dbReference>
<keyword evidence="7 10" id="KW-0411">Iron-sulfur</keyword>
<keyword evidence="4 10" id="KW-0227">DNA damage</keyword>
<dbReference type="PANTHER" id="PTHR10359:SF18">
    <property type="entry name" value="ENDONUCLEASE III"/>
    <property type="match status" value="1"/>
</dbReference>
<evidence type="ECO:0000256" key="1">
    <source>
        <dbReference type="ARBA" id="ARBA00008343"/>
    </source>
</evidence>
<keyword evidence="3 10" id="KW-0479">Metal-binding</keyword>
<accession>A0ABX7PTU1</accession>
<feature type="binding site" evidence="10">
    <location>
        <position position="216"/>
    </location>
    <ligand>
        <name>[4Fe-4S] cluster</name>
        <dbReference type="ChEBI" id="CHEBI:49883"/>
    </ligand>
</feature>
<dbReference type="CDD" id="cd00056">
    <property type="entry name" value="ENDO3c"/>
    <property type="match status" value="1"/>
</dbReference>
<dbReference type="InterPro" id="IPR011257">
    <property type="entry name" value="DNA_glycosylase"/>
</dbReference>
<dbReference type="PROSITE" id="PS01155">
    <property type="entry name" value="ENDONUCLEASE_III_2"/>
    <property type="match status" value="1"/>
</dbReference>
<keyword evidence="5 10" id="KW-0378">Hydrolase</keyword>
<dbReference type="InterPro" id="IPR000445">
    <property type="entry name" value="HhH_motif"/>
</dbReference>
<evidence type="ECO:0000256" key="10">
    <source>
        <dbReference type="HAMAP-Rule" id="MF_00942"/>
    </source>
</evidence>